<organism evidence="2 3">
    <name type="scientific">Komagataeibacter intermedius AF2</name>
    <dbReference type="NCBI Taxonomy" id="1458464"/>
    <lineage>
        <taxon>Bacteria</taxon>
        <taxon>Pseudomonadati</taxon>
        <taxon>Pseudomonadota</taxon>
        <taxon>Alphaproteobacteria</taxon>
        <taxon>Acetobacterales</taxon>
        <taxon>Acetobacteraceae</taxon>
        <taxon>Komagataeibacter</taxon>
    </lineage>
</organism>
<evidence type="ECO:0000256" key="1">
    <source>
        <dbReference type="SAM" id="MobiDB-lite"/>
    </source>
</evidence>
<evidence type="ECO:0000313" key="2">
    <source>
        <dbReference type="EMBL" id="KPH88631.1"/>
    </source>
</evidence>
<gene>
    <name evidence="2" type="ORF">GLUCOINTEAF2_0203732</name>
</gene>
<proteinExistence type="predicted"/>
<sequence>MTPSAVIEALPEGPRERPDISGRGFDMIGSFRTQALHAALDGMRGSADPWVLVGLMIAALNAQNVRVDGDSNAHYPQRRPSRRLVAAAGLFQDGEMALDEALLRGAAVDVLKAVLSCEKNATNSGDWGVLVGHIVKADDHLPAMADEDFLKTLSKPGITKAIKAEGILPRNTGKEMRRALMDHVGQGIWVHPAARFQVDVAALNATFAEGLVPPSGADDDDGDLAHDDDTELEDDADAGALADSPGTDDPAASGIELDEVAGASPDLAADQEDDVPHGRAESLAPPSQTPEEFLRTHVEFVGFS</sequence>
<feature type="region of interest" description="Disordered" evidence="1">
    <location>
        <begin position="237"/>
        <end position="292"/>
    </location>
</feature>
<name>A0A0N1FNF4_9PROT</name>
<evidence type="ECO:0000313" key="3">
    <source>
        <dbReference type="Proteomes" id="UP000031553"/>
    </source>
</evidence>
<reference evidence="2 3" key="1">
    <citation type="submission" date="2015-07" db="EMBL/GenBank/DDBJ databases">
        <title>Draft Genome Sequence of Komagataeibacter intermedius Strain AF2, Isolated from Kombucha Tea.</title>
        <authorList>
            <person name="Santos R.A."/>
            <person name="Berretta A.A."/>
            <person name="Barud H.S."/>
            <person name="Ribeiro S.J."/>
            <person name="Gonzalez-Garcia L.N."/>
            <person name="Zucchi T.D."/>
            <person name="Goldman G.H."/>
            <person name="Riano-Pachon D.M."/>
        </authorList>
    </citation>
    <scope>NUCLEOTIDE SEQUENCE [LARGE SCALE GENOMIC DNA]</scope>
    <source>
        <strain evidence="2 3">AF2</strain>
    </source>
</reference>
<accession>A0A0N1FNF4</accession>
<protein>
    <submittedName>
        <fullName evidence="2">Chromosome-partitioning protein parB</fullName>
    </submittedName>
</protein>
<dbReference type="EMBL" id="JUFX02000017">
    <property type="protein sequence ID" value="KPH88631.1"/>
    <property type="molecule type" value="Genomic_DNA"/>
</dbReference>
<dbReference type="AlphaFoldDB" id="A0A0N1FNF4"/>
<dbReference type="Proteomes" id="UP000031553">
    <property type="component" value="Unassembled WGS sequence"/>
</dbReference>
<comment type="caution">
    <text evidence="2">The sequence shown here is derived from an EMBL/GenBank/DDBJ whole genome shotgun (WGS) entry which is preliminary data.</text>
</comment>